<dbReference type="InterPro" id="IPR003594">
    <property type="entry name" value="HATPase_dom"/>
</dbReference>
<comment type="caution">
    <text evidence="6">The sequence shown here is derived from an EMBL/GenBank/DDBJ whole genome shotgun (WGS) entry which is preliminary data.</text>
</comment>
<comment type="catalytic activity">
    <reaction evidence="1">
        <text>ATP + protein L-histidine = ADP + protein N-phospho-L-histidine.</text>
        <dbReference type="EC" id="2.7.13.3"/>
    </reaction>
</comment>
<proteinExistence type="predicted"/>
<dbReference type="AlphaFoldDB" id="A0A7W8DGP8"/>
<evidence type="ECO:0000313" key="7">
    <source>
        <dbReference type="Proteomes" id="UP000528322"/>
    </source>
</evidence>
<dbReference type="SMART" id="SM00062">
    <property type="entry name" value="PBPb"/>
    <property type="match status" value="3"/>
</dbReference>
<dbReference type="Pfam" id="PF02518">
    <property type="entry name" value="HATPase_c"/>
    <property type="match status" value="1"/>
</dbReference>
<dbReference type="PROSITE" id="PS50109">
    <property type="entry name" value="HIS_KIN"/>
    <property type="match status" value="1"/>
</dbReference>
<gene>
    <name evidence="6" type="ORF">HNR37_000795</name>
</gene>
<dbReference type="PRINTS" id="PR00344">
    <property type="entry name" value="BCTRLSENSOR"/>
</dbReference>
<dbReference type="InterPro" id="IPR003661">
    <property type="entry name" value="HisK_dim/P_dom"/>
</dbReference>
<organism evidence="6 7">
    <name type="scientific">Desulfurispira natronophila</name>
    <dbReference type="NCBI Taxonomy" id="682562"/>
    <lineage>
        <taxon>Bacteria</taxon>
        <taxon>Pseudomonadati</taxon>
        <taxon>Chrysiogenota</taxon>
        <taxon>Chrysiogenia</taxon>
        <taxon>Chrysiogenales</taxon>
        <taxon>Chrysiogenaceae</taxon>
        <taxon>Desulfurispira</taxon>
    </lineage>
</organism>
<dbReference type="InterPro" id="IPR001638">
    <property type="entry name" value="Solute-binding_3/MltF_N"/>
</dbReference>
<accession>A0A7W8DGP8</accession>
<dbReference type="CDD" id="cd00082">
    <property type="entry name" value="HisKA"/>
    <property type="match status" value="1"/>
</dbReference>
<sequence length="1047" mass="119124">MTASTKLIFVCIFLWVLPGLPAQAWELNNQEQEYVRQHPVVTVGVIDGNEPFSFHLDGEVVGISIDMLERISQQTGLQFRYRMGRWTDLLDSFRQGELDVIDGISHTREREAYTLFTTPYNVRQTDLFVRADSPLASKDGMDWLSDYRIAIVRDIYYQHQLEEAGIQLMEYDGLEDVMKAPAFGWVDGAVMAPLTGQYIIRRHNLPGLVSIGSLESIGIAPEDFRLGVNPGRPMLHRILQKSLDALAEEELDHIRSVWLQRGEWQSWGGQVDLPSHLQAFVEQKRSARVGVLEDFSPFSFWHNHKLSGFTVDLLDKLSRKSGMEFELLTGNWSELLNDFREGRLDVIANISHTSEREPFTRFTDSYYDIPVTVFIRNDFPQYTSLASVDTGSIGVVQDVYFEQELRQFSSARIDTFADHEALARALSFGLIDAAVMNLAIGNHMVKKLGLTNVQIAEEFALDSAVTEDLRFGVNPALEPLQEILNLGLRSIAPEEWIQMENRWLGAKVHSPDALVPVFSQEEIHYLDSKGPIRVCVDPDWMPYEQLDNQGNHQGIAADFLQLMARKGQLDLQIVPTSTWQESIVKAKQRECDILSLAMKTPDRLEYMDFTTPYLSTANVLVTNISHPFINSISDVLDETFAIVEGYAYEEILRRKYPTMQLVSVPNEMDGLRQVQSGQVFGYFGSMASVGYTMQQHGIFDVKITHTLDVDWELGVATRNDEPLLREIFQKLVDNISEAESREILAHWVAVRYEQGSDYRLLLQVLAAISVVVLAIVAWNYKLASLNRQLAVRVEEEVSRRLLAEEEHRNHERVLLQRSKMADMGEMIGAITHQWKQPLNIISLNLSALEMETENLPQEVQVHLRYYTGSILQQVDFMAQTVDDFSHFFTPSKKKQPFNVKAFYELYRIISPYFEKVGIEVKVVEKANFYVVGYANEFKQVALNLLVNAKDAIEERQVAPGRITVEFDCDHQWGIMRFSDNGGGIPDHLLPDQLFQSYTTTKGKKGTGIGLQLARTIIETNMQGTIEATNSAEGAVLTIRLPLYQERL</sequence>
<dbReference type="PANTHER" id="PTHR35936">
    <property type="entry name" value="MEMBRANE-BOUND LYTIC MUREIN TRANSGLYCOSYLASE F"/>
    <property type="match status" value="1"/>
</dbReference>
<evidence type="ECO:0000313" key="6">
    <source>
        <dbReference type="EMBL" id="MBB5021483.1"/>
    </source>
</evidence>
<dbReference type="CDD" id="cd01007">
    <property type="entry name" value="PBP2_BvgS_HisK_like"/>
    <property type="match status" value="2"/>
</dbReference>
<dbReference type="Gene3D" id="3.40.190.10">
    <property type="entry name" value="Periplasmic binding protein-like II"/>
    <property type="match status" value="6"/>
</dbReference>
<dbReference type="EMBL" id="JACHID010000004">
    <property type="protein sequence ID" value="MBB5021483.1"/>
    <property type="molecule type" value="Genomic_DNA"/>
</dbReference>
<protein>
    <recommendedName>
        <fullName evidence="2">histidine kinase</fullName>
        <ecNumber evidence="2">2.7.13.3</ecNumber>
    </recommendedName>
</protein>
<dbReference type="CDD" id="cd00075">
    <property type="entry name" value="HATPase"/>
    <property type="match status" value="1"/>
</dbReference>
<evidence type="ECO:0000259" key="5">
    <source>
        <dbReference type="PROSITE" id="PS50109"/>
    </source>
</evidence>
<dbReference type="Gene3D" id="3.30.565.10">
    <property type="entry name" value="Histidine kinase-like ATPase, C-terminal domain"/>
    <property type="match status" value="1"/>
</dbReference>
<dbReference type="CDD" id="cd13708">
    <property type="entry name" value="PBP2_BvgS_like_1"/>
    <property type="match status" value="1"/>
</dbReference>
<evidence type="ECO:0000256" key="2">
    <source>
        <dbReference type="ARBA" id="ARBA00012438"/>
    </source>
</evidence>
<dbReference type="SUPFAM" id="SSF47384">
    <property type="entry name" value="Homodimeric domain of signal transducing histidine kinase"/>
    <property type="match status" value="1"/>
</dbReference>
<dbReference type="GO" id="GO:0000155">
    <property type="term" value="F:phosphorelay sensor kinase activity"/>
    <property type="evidence" value="ECO:0007669"/>
    <property type="project" value="InterPro"/>
</dbReference>
<keyword evidence="7" id="KW-1185">Reference proteome</keyword>
<keyword evidence="4" id="KW-0732">Signal</keyword>
<dbReference type="InterPro" id="IPR005467">
    <property type="entry name" value="His_kinase_dom"/>
</dbReference>
<feature type="domain" description="Histidine kinase" evidence="5">
    <location>
        <begin position="829"/>
        <end position="1044"/>
    </location>
</feature>
<dbReference type="InterPro" id="IPR036097">
    <property type="entry name" value="HisK_dim/P_sf"/>
</dbReference>
<keyword evidence="3" id="KW-0597">Phosphoprotein</keyword>
<dbReference type="InterPro" id="IPR036890">
    <property type="entry name" value="HATPase_C_sf"/>
</dbReference>
<dbReference type="SMART" id="SM00387">
    <property type="entry name" value="HATPase_c"/>
    <property type="match status" value="1"/>
</dbReference>
<dbReference type="SUPFAM" id="SSF55874">
    <property type="entry name" value="ATPase domain of HSP90 chaperone/DNA topoisomerase II/histidine kinase"/>
    <property type="match status" value="1"/>
</dbReference>
<name>A0A7W8DGP8_9BACT</name>
<dbReference type="Proteomes" id="UP000528322">
    <property type="component" value="Unassembled WGS sequence"/>
</dbReference>
<dbReference type="InterPro" id="IPR004358">
    <property type="entry name" value="Sig_transdc_His_kin-like_C"/>
</dbReference>
<dbReference type="SUPFAM" id="SSF53850">
    <property type="entry name" value="Periplasmic binding protein-like II"/>
    <property type="match status" value="3"/>
</dbReference>
<evidence type="ECO:0000256" key="3">
    <source>
        <dbReference type="ARBA" id="ARBA00022553"/>
    </source>
</evidence>
<dbReference type="RefSeq" id="WP_183730272.1">
    <property type="nucleotide sequence ID" value="NZ_JACHID010000004.1"/>
</dbReference>
<dbReference type="EC" id="2.7.13.3" evidence="2"/>
<dbReference type="Gene3D" id="1.10.287.130">
    <property type="match status" value="1"/>
</dbReference>
<evidence type="ECO:0000256" key="1">
    <source>
        <dbReference type="ARBA" id="ARBA00000085"/>
    </source>
</evidence>
<evidence type="ECO:0000256" key="4">
    <source>
        <dbReference type="ARBA" id="ARBA00022729"/>
    </source>
</evidence>
<dbReference type="Pfam" id="PF00497">
    <property type="entry name" value="SBP_bac_3"/>
    <property type="match status" value="3"/>
</dbReference>
<reference evidence="6 7" key="1">
    <citation type="submission" date="2020-08" db="EMBL/GenBank/DDBJ databases">
        <title>Genomic Encyclopedia of Type Strains, Phase IV (KMG-IV): sequencing the most valuable type-strain genomes for metagenomic binning, comparative biology and taxonomic classification.</title>
        <authorList>
            <person name="Goeker M."/>
        </authorList>
    </citation>
    <scope>NUCLEOTIDE SEQUENCE [LARGE SCALE GENOMIC DNA]</scope>
    <source>
        <strain evidence="6 7">DSM 22071</strain>
    </source>
</reference>